<keyword evidence="3 4" id="KW-0597">Phosphoprotein</keyword>
<dbReference type="Pfam" id="PF00512">
    <property type="entry name" value="HisKA"/>
    <property type="match status" value="1"/>
</dbReference>
<feature type="domain" description="Response regulatory" evidence="7">
    <location>
        <begin position="6"/>
        <end position="121"/>
    </location>
</feature>
<reference evidence="9" key="1">
    <citation type="submission" date="2012-11" db="EMBL/GenBank/DDBJ databases">
        <authorList>
            <person name="Lucero-Rivera Y.E."/>
            <person name="Tovar-Ramirez D."/>
        </authorList>
    </citation>
    <scope>NUCLEOTIDE SEQUENCE [LARGE SCALE GENOMIC DNA]</scope>
    <source>
        <strain evidence="9">Araruama</strain>
    </source>
</reference>
<dbReference type="Proteomes" id="UP000189670">
    <property type="component" value="Unassembled WGS sequence"/>
</dbReference>
<feature type="coiled-coil region" evidence="5">
    <location>
        <begin position="124"/>
        <end position="151"/>
    </location>
</feature>
<dbReference type="EC" id="2.7.13.3" evidence="2"/>
<organism evidence="8 9">
    <name type="scientific">Candidatus Magnetoglobus multicellularis str. Araruama</name>
    <dbReference type="NCBI Taxonomy" id="890399"/>
    <lineage>
        <taxon>Bacteria</taxon>
        <taxon>Pseudomonadati</taxon>
        <taxon>Thermodesulfobacteriota</taxon>
        <taxon>Desulfobacteria</taxon>
        <taxon>Desulfobacterales</taxon>
        <taxon>Desulfobacteraceae</taxon>
        <taxon>Candidatus Magnetoglobus</taxon>
    </lineage>
</organism>
<evidence type="ECO:0000259" key="6">
    <source>
        <dbReference type="PROSITE" id="PS50109"/>
    </source>
</evidence>
<evidence type="ECO:0000256" key="4">
    <source>
        <dbReference type="PROSITE-ProRule" id="PRU00169"/>
    </source>
</evidence>
<keyword evidence="8" id="KW-0808">Transferase</keyword>
<dbReference type="CDD" id="cd00082">
    <property type="entry name" value="HisKA"/>
    <property type="match status" value="1"/>
</dbReference>
<evidence type="ECO:0000313" key="8">
    <source>
        <dbReference type="EMBL" id="ETR74572.1"/>
    </source>
</evidence>
<dbReference type="EMBL" id="ATBP01000003">
    <property type="protein sequence ID" value="ETR74572.1"/>
    <property type="molecule type" value="Genomic_DNA"/>
</dbReference>
<dbReference type="PANTHER" id="PTHR43719:SF28">
    <property type="entry name" value="PEROXIDE STRESS-ACTIVATED HISTIDINE KINASE MAK1-RELATED"/>
    <property type="match status" value="1"/>
</dbReference>
<dbReference type="Gene3D" id="1.10.287.130">
    <property type="match status" value="1"/>
</dbReference>
<dbReference type="SUPFAM" id="SSF52172">
    <property type="entry name" value="CheY-like"/>
    <property type="match status" value="1"/>
</dbReference>
<sequence>MKQLSKILVIDDEPFVCDMIQSILEDEGYQVRTVNSGKEAIALIDKMPDFHLILSDMNMPDISGLDIIEQLKSKNIDIPIMILTGNNEISVAIKAIQSGASDYLLKDENIQETVVMAVKRVFEKHQLKTDLAQKNNELEQKNKELIESNQLKNDFLGIAAHDMRTPLYGIKGLSDLLLDGTKGQVSDDQKTYLSLISHSVEEMLVLINDLLDISRIESGKLNILTAKASLKTLIENRLQYHQVVANKKNIAIQKDYHTSGVFLLIPTESLKYLTIL</sequence>
<dbReference type="InterPro" id="IPR036097">
    <property type="entry name" value="HisK_dim/P_sf"/>
</dbReference>
<dbReference type="CDD" id="cd00156">
    <property type="entry name" value="REC"/>
    <property type="match status" value="1"/>
</dbReference>
<dbReference type="InterPro" id="IPR005467">
    <property type="entry name" value="His_kinase_dom"/>
</dbReference>
<dbReference type="InterPro" id="IPR001789">
    <property type="entry name" value="Sig_transdc_resp-reg_receiver"/>
</dbReference>
<evidence type="ECO:0000313" key="9">
    <source>
        <dbReference type="Proteomes" id="UP000189670"/>
    </source>
</evidence>
<evidence type="ECO:0000256" key="1">
    <source>
        <dbReference type="ARBA" id="ARBA00000085"/>
    </source>
</evidence>
<dbReference type="PANTHER" id="PTHR43719">
    <property type="entry name" value="TWO-COMPONENT HISTIDINE KINASE"/>
    <property type="match status" value="1"/>
</dbReference>
<proteinExistence type="predicted"/>
<accession>A0A1V1PI37</accession>
<dbReference type="PROSITE" id="PS50109">
    <property type="entry name" value="HIS_KIN"/>
    <property type="match status" value="1"/>
</dbReference>
<evidence type="ECO:0000256" key="5">
    <source>
        <dbReference type="SAM" id="Coils"/>
    </source>
</evidence>
<feature type="domain" description="Histidine kinase" evidence="6">
    <location>
        <begin position="158"/>
        <end position="276"/>
    </location>
</feature>
<dbReference type="InterPro" id="IPR050956">
    <property type="entry name" value="2C_system_His_kinase"/>
</dbReference>
<dbReference type="SUPFAM" id="SSF47384">
    <property type="entry name" value="Homodimeric domain of signal transducing histidine kinase"/>
    <property type="match status" value="1"/>
</dbReference>
<name>A0A1V1PI37_9BACT</name>
<evidence type="ECO:0000256" key="3">
    <source>
        <dbReference type="ARBA" id="ARBA00022553"/>
    </source>
</evidence>
<dbReference type="AlphaFoldDB" id="A0A1V1PI37"/>
<gene>
    <name evidence="8" type="ORF">OMM_00081</name>
</gene>
<dbReference type="InterPro" id="IPR011006">
    <property type="entry name" value="CheY-like_superfamily"/>
</dbReference>
<dbReference type="GO" id="GO:0000155">
    <property type="term" value="F:phosphorelay sensor kinase activity"/>
    <property type="evidence" value="ECO:0007669"/>
    <property type="project" value="InterPro"/>
</dbReference>
<dbReference type="Gene3D" id="3.40.50.2300">
    <property type="match status" value="1"/>
</dbReference>
<dbReference type="SMART" id="SM00388">
    <property type="entry name" value="HisKA"/>
    <property type="match status" value="1"/>
</dbReference>
<dbReference type="PROSITE" id="PS50110">
    <property type="entry name" value="RESPONSE_REGULATORY"/>
    <property type="match status" value="1"/>
</dbReference>
<keyword evidence="8" id="KW-0418">Kinase</keyword>
<dbReference type="SMART" id="SM00448">
    <property type="entry name" value="REC"/>
    <property type="match status" value="1"/>
</dbReference>
<feature type="modified residue" description="4-aspartylphosphate" evidence="4">
    <location>
        <position position="56"/>
    </location>
</feature>
<evidence type="ECO:0000259" key="7">
    <source>
        <dbReference type="PROSITE" id="PS50110"/>
    </source>
</evidence>
<dbReference type="Pfam" id="PF00072">
    <property type="entry name" value="Response_reg"/>
    <property type="match status" value="1"/>
</dbReference>
<comment type="catalytic activity">
    <reaction evidence="1">
        <text>ATP + protein L-histidine = ADP + protein N-phospho-L-histidine.</text>
        <dbReference type="EC" id="2.7.13.3"/>
    </reaction>
</comment>
<keyword evidence="5" id="KW-0175">Coiled coil</keyword>
<evidence type="ECO:0000256" key="2">
    <source>
        <dbReference type="ARBA" id="ARBA00012438"/>
    </source>
</evidence>
<comment type="caution">
    <text evidence="8">The sequence shown here is derived from an EMBL/GenBank/DDBJ whole genome shotgun (WGS) entry which is preliminary data.</text>
</comment>
<protein>
    <recommendedName>
        <fullName evidence="2">histidine kinase</fullName>
        <ecNumber evidence="2">2.7.13.3</ecNumber>
    </recommendedName>
</protein>
<dbReference type="InterPro" id="IPR003661">
    <property type="entry name" value="HisK_dim/P_dom"/>
</dbReference>